<keyword evidence="3" id="KW-0067">ATP-binding</keyword>
<dbReference type="SUPFAM" id="SSF100950">
    <property type="entry name" value="NagB/RpiA/CoA transferase-like"/>
    <property type="match status" value="1"/>
</dbReference>
<organism evidence="4 5">
    <name type="scientific">Parafannyhessea umbonata</name>
    <dbReference type="NCBI Taxonomy" id="604330"/>
    <lineage>
        <taxon>Bacteria</taxon>
        <taxon>Bacillati</taxon>
        <taxon>Actinomycetota</taxon>
        <taxon>Coriobacteriia</taxon>
        <taxon>Coriobacteriales</taxon>
        <taxon>Atopobiaceae</taxon>
        <taxon>Parafannyhessea</taxon>
    </lineage>
</organism>
<evidence type="ECO:0000256" key="3">
    <source>
        <dbReference type="ARBA" id="ARBA00022840"/>
    </source>
</evidence>
<sequence>SVCLVPGLVFDAEGHRIGYGAGYYDNFLAGYAGTKVGLARGIQISSNPLPHDDHDVAVDVIVSDGAIWRCRREEDS</sequence>
<dbReference type="PANTHER" id="PTHR23407">
    <property type="entry name" value="ATPASE INHIBITOR/5-FORMYLTETRAHYDROFOLATE CYCLO-LIGASE"/>
    <property type="match status" value="1"/>
</dbReference>
<dbReference type="AlphaFoldDB" id="A0A1G6L4S3"/>
<evidence type="ECO:0000256" key="1">
    <source>
        <dbReference type="ARBA" id="ARBA00010638"/>
    </source>
</evidence>
<dbReference type="InterPro" id="IPR002698">
    <property type="entry name" value="FTHF_cligase"/>
</dbReference>
<name>A0A1G6L4S3_9ACTN</name>
<dbReference type="PANTHER" id="PTHR23407:SF1">
    <property type="entry name" value="5-FORMYLTETRAHYDROFOLATE CYCLO-LIGASE"/>
    <property type="match status" value="1"/>
</dbReference>
<feature type="non-terminal residue" evidence="4">
    <location>
        <position position="1"/>
    </location>
</feature>
<evidence type="ECO:0000256" key="2">
    <source>
        <dbReference type="ARBA" id="ARBA00022741"/>
    </source>
</evidence>
<keyword evidence="2" id="KW-0547">Nucleotide-binding</keyword>
<dbReference type="Gene3D" id="3.40.50.10420">
    <property type="entry name" value="NagB/RpiA/CoA transferase-like"/>
    <property type="match status" value="1"/>
</dbReference>
<gene>
    <name evidence="4" type="ORF">SAMN04487824_11164</name>
</gene>
<dbReference type="GO" id="GO:0009396">
    <property type="term" value="P:folic acid-containing compound biosynthetic process"/>
    <property type="evidence" value="ECO:0007669"/>
    <property type="project" value="TreeGrafter"/>
</dbReference>
<dbReference type="GO" id="GO:0030272">
    <property type="term" value="F:5-formyltetrahydrofolate cyclo-ligase activity"/>
    <property type="evidence" value="ECO:0007669"/>
    <property type="project" value="TreeGrafter"/>
</dbReference>
<dbReference type="InterPro" id="IPR024185">
    <property type="entry name" value="FTHF_cligase-like_sf"/>
</dbReference>
<dbReference type="GO" id="GO:0035999">
    <property type="term" value="P:tetrahydrofolate interconversion"/>
    <property type="evidence" value="ECO:0007669"/>
    <property type="project" value="TreeGrafter"/>
</dbReference>
<evidence type="ECO:0000313" key="4">
    <source>
        <dbReference type="EMBL" id="SDC37696.1"/>
    </source>
</evidence>
<reference evidence="5" key="1">
    <citation type="submission" date="2016-10" db="EMBL/GenBank/DDBJ databases">
        <authorList>
            <person name="Varghese N."/>
            <person name="Submissions S."/>
        </authorList>
    </citation>
    <scope>NUCLEOTIDE SEQUENCE [LARGE SCALE GENOMIC DNA]</scope>
    <source>
        <strain evidence="5">DSM 22619</strain>
    </source>
</reference>
<dbReference type="Pfam" id="PF01812">
    <property type="entry name" value="5-FTHF_cyc-lig"/>
    <property type="match status" value="1"/>
</dbReference>
<dbReference type="EMBL" id="FMZL01000011">
    <property type="protein sequence ID" value="SDC37696.1"/>
    <property type="molecule type" value="Genomic_DNA"/>
</dbReference>
<dbReference type="RefSeq" id="WP_305367081.1">
    <property type="nucleotide sequence ID" value="NZ_FMZL01000011.1"/>
</dbReference>
<proteinExistence type="inferred from homology"/>
<dbReference type="GO" id="GO:0005524">
    <property type="term" value="F:ATP binding"/>
    <property type="evidence" value="ECO:0007669"/>
    <property type="project" value="UniProtKB-KW"/>
</dbReference>
<accession>A0A1G6L4S3</accession>
<keyword evidence="5" id="KW-1185">Reference proteome</keyword>
<dbReference type="Proteomes" id="UP000198528">
    <property type="component" value="Unassembled WGS sequence"/>
</dbReference>
<dbReference type="InterPro" id="IPR037171">
    <property type="entry name" value="NagB/RpiA_transferase-like"/>
</dbReference>
<evidence type="ECO:0000313" key="5">
    <source>
        <dbReference type="Proteomes" id="UP000198528"/>
    </source>
</evidence>
<protein>
    <submittedName>
        <fullName evidence="4">5,10-methenyltetrahydrofolate synthetase</fullName>
    </submittedName>
</protein>
<comment type="similarity">
    <text evidence="1">Belongs to the 5-formyltetrahydrofolate cyclo-ligase family.</text>
</comment>